<feature type="region of interest" description="Disordered" evidence="1">
    <location>
        <begin position="38"/>
        <end position="65"/>
    </location>
</feature>
<reference evidence="3" key="1">
    <citation type="journal article" date="2019" name="Int. J. Syst. Evol. Microbiol.">
        <title>The Global Catalogue of Microorganisms (GCM) 10K type strain sequencing project: providing services to taxonomists for standard genome sequencing and annotation.</title>
        <authorList>
            <consortium name="The Broad Institute Genomics Platform"/>
            <consortium name="The Broad Institute Genome Sequencing Center for Infectious Disease"/>
            <person name="Wu L."/>
            <person name="Ma J."/>
        </authorList>
    </citation>
    <scope>NUCLEOTIDE SEQUENCE [LARGE SCALE GENOMIC DNA]</scope>
    <source>
        <strain evidence="3">JCM 17326</strain>
    </source>
</reference>
<dbReference type="Proteomes" id="UP001500630">
    <property type="component" value="Unassembled WGS sequence"/>
</dbReference>
<gene>
    <name evidence="2" type="ORF">GCM10022419_031780</name>
</gene>
<accession>A0ABP6WFK0</accession>
<evidence type="ECO:0000313" key="2">
    <source>
        <dbReference type="EMBL" id="GAA3549085.1"/>
    </source>
</evidence>
<protein>
    <recommendedName>
        <fullName evidence="4">NAD-dependent epimerase/dehydratase family protein</fullName>
    </recommendedName>
</protein>
<comment type="caution">
    <text evidence="2">The sequence shown here is derived from an EMBL/GenBank/DDBJ whole genome shotgun (WGS) entry which is preliminary data.</text>
</comment>
<keyword evidence="3" id="KW-1185">Reference proteome</keyword>
<evidence type="ECO:0008006" key="4">
    <source>
        <dbReference type="Google" id="ProtNLM"/>
    </source>
</evidence>
<evidence type="ECO:0000313" key="3">
    <source>
        <dbReference type="Proteomes" id="UP001500630"/>
    </source>
</evidence>
<sequence length="65" mass="6637">MIPVAGAAGIVGSHLVRKIELIGLDTLVVPVEQGHHVPAGPDVPDWAGHWPNPTGRGGVSVCQLG</sequence>
<evidence type="ECO:0000256" key="1">
    <source>
        <dbReference type="SAM" id="MobiDB-lite"/>
    </source>
</evidence>
<organism evidence="2 3">
    <name type="scientific">Nonomuraea rosea</name>
    <dbReference type="NCBI Taxonomy" id="638574"/>
    <lineage>
        <taxon>Bacteria</taxon>
        <taxon>Bacillati</taxon>
        <taxon>Actinomycetota</taxon>
        <taxon>Actinomycetes</taxon>
        <taxon>Streptosporangiales</taxon>
        <taxon>Streptosporangiaceae</taxon>
        <taxon>Nonomuraea</taxon>
    </lineage>
</organism>
<name>A0ABP6WFK0_9ACTN</name>
<proteinExistence type="predicted"/>
<dbReference type="EMBL" id="BAABDQ010000005">
    <property type="protein sequence ID" value="GAA3549085.1"/>
    <property type="molecule type" value="Genomic_DNA"/>
</dbReference>